<accession>A0A1Y0CIV5</accession>
<evidence type="ECO:0000313" key="3">
    <source>
        <dbReference type="EMBL" id="TYS59330.1"/>
    </source>
</evidence>
<proteinExistence type="predicted"/>
<dbReference type="Proteomes" id="UP000195573">
    <property type="component" value="Chromosome"/>
</dbReference>
<feature type="transmembrane region" description="Helical" evidence="1">
    <location>
        <begin position="37"/>
        <end position="57"/>
    </location>
</feature>
<protein>
    <submittedName>
        <fullName evidence="3">Uncharacterized protein</fullName>
    </submittedName>
</protein>
<keyword evidence="4" id="KW-1185">Reference proteome</keyword>
<name>A0A1Y0CIV5_9BACI</name>
<gene>
    <name evidence="2" type="ORF">B4U37_01910</name>
    <name evidence="3" type="ORF">FZC74_09500</name>
</gene>
<reference evidence="2 4" key="1">
    <citation type="submission" date="2017-04" db="EMBL/GenBank/DDBJ databases">
        <title>Complete Genome Sequence of the Bacillus horikoshii 20a strain from Cuatro Cienegas, Coahuila, Mexico.</title>
        <authorList>
            <person name="Zarza E."/>
            <person name="Alcaraz L.D."/>
            <person name="Aguilar-Salinas B."/>
            <person name="Islas A."/>
            <person name="Olmedo-Alvarez G."/>
        </authorList>
    </citation>
    <scope>NUCLEOTIDE SEQUENCE [LARGE SCALE GENOMIC DNA]</scope>
    <source>
        <strain evidence="2 4">20a</strain>
    </source>
</reference>
<reference evidence="3 5" key="2">
    <citation type="submission" date="2019-08" db="EMBL/GenBank/DDBJ databases">
        <title>Bacillus genomes from the desert of Cuatro Cienegas, Coahuila.</title>
        <authorList>
            <person name="Olmedo-Alvarez G."/>
        </authorList>
    </citation>
    <scope>NUCLEOTIDE SEQUENCE [LARGE SCALE GENOMIC DNA]</scope>
    <source>
        <strain evidence="3 5">CH88_3T</strain>
    </source>
</reference>
<dbReference type="KEGG" id="bhk:B4U37_01910"/>
<keyword evidence="1" id="KW-0812">Transmembrane</keyword>
<dbReference type="Proteomes" id="UP000323393">
    <property type="component" value="Unassembled WGS sequence"/>
</dbReference>
<organism evidence="3 5">
    <name type="scientific">Sutcliffiella horikoshii</name>
    <dbReference type="NCBI Taxonomy" id="79883"/>
    <lineage>
        <taxon>Bacteria</taxon>
        <taxon>Bacillati</taxon>
        <taxon>Bacillota</taxon>
        <taxon>Bacilli</taxon>
        <taxon>Bacillales</taxon>
        <taxon>Bacillaceae</taxon>
        <taxon>Sutcliffiella</taxon>
    </lineage>
</organism>
<keyword evidence="1" id="KW-1133">Transmembrane helix</keyword>
<evidence type="ECO:0000313" key="4">
    <source>
        <dbReference type="Proteomes" id="UP000195573"/>
    </source>
</evidence>
<dbReference type="EMBL" id="VTEU01000003">
    <property type="protein sequence ID" value="TYS59330.1"/>
    <property type="molecule type" value="Genomic_DNA"/>
</dbReference>
<dbReference type="EMBL" id="CP020880">
    <property type="protein sequence ID" value="ART74877.1"/>
    <property type="molecule type" value="Genomic_DNA"/>
</dbReference>
<keyword evidence="1" id="KW-0472">Membrane</keyword>
<sequence length="66" mass="7528">MDKRREATPKYFILMSVILGLLVIIQSVPVIYAPHTFVRVVNLIVIIFLSAIVGAFIREVFVLKKK</sequence>
<feature type="transmembrane region" description="Helical" evidence="1">
    <location>
        <begin position="12"/>
        <end position="31"/>
    </location>
</feature>
<dbReference type="AlphaFoldDB" id="A0A1Y0CIV5"/>
<evidence type="ECO:0000256" key="1">
    <source>
        <dbReference type="SAM" id="Phobius"/>
    </source>
</evidence>
<evidence type="ECO:0000313" key="2">
    <source>
        <dbReference type="EMBL" id="ART74877.1"/>
    </source>
</evidence>
<evidence type="ECO:0000313" key="5">
    <source>
        <dbReference type="Proteomes" id="UP000323393"/>
    </source>
</evidence>